<gene>
    <name evidence="3" type="ORF">NB640_11585</name>
</gene>
<reference evidence="3" key="1">
    <citation type="journal article" date="2022" name="Front. Microbiol.">
        <title>New perspectives on an old grouping: The genomic and phenotypic variability of Oxalobacter formigenes and the implications for calcium oxalate stone prevention.</title>
        <authorList>
            <person name="Chmiel J.A."/>
            <person name="Carr C."/>
            <person name="Stuivenberg G.A."/>
            <person name="Venema R."/>
            <person name="Chanyi R.M."/>
            <person name="Al K.F."/>
            <person name="Giguere D."/>
            <person name="Say H."/>
            <person name="Akouris P.P."/>
            <person name="Dominguez Romero S.A."/>
            <person name="Kwong A."/>
            <person name="Tai V."/>
            <person name="Koval S.F."/>
            <person name="Razvi H."/>
            <person name="Bjazevic J."/>
            <person name="Burton J.P."/>
        </authorList>
    </citation>
    <scope>NUCLEOTIDE SEQUENCE</scope>
    <source>
        <strain evidence="3">WoOx3</strain>
    </source>
</reference>
<feature type="compositionally biased region" description="Basic and acidic residues" evidence="1">
    <location>
        <begin position="83"/>
        <end position="107"/>
    </location>
</feature>
<feature type="compositionally biased region" description="Low complexity" evidence="1">
    <location>
        <begin position="122"/>
        <end position="133"/>
    </location>
</feature>
<dbReference type="RefSeq" id="WP_269308849.1">
    <property type="nucleotide sequence ID" value="NZ_CP098242.1"/>
</dbReference>
<evidence type="ECO:0000313" key="3">
    <source>
        <dbReference type="EMBL" id="WAW09845.1"/>
    </source>
</evidence>
<evidence type="ECO:0000256" key="2">
    <source>
        <dbReference type="SAM" id="SignalP"/>
    </source>
</evidence>
<feature type="signal peptide" evidence="2">
    <location>
        <begin position="1"/>
        <end position="23"/>
    </location>
</feature>
<name>A0A9E9LUG6_9BURK</name>
<dbReference type="Proteomes" id="UP001156215">
    <property type="component" value="Chromosome"/>
</dbReference>
<accession>A0A9E9LUG6</accession>
<sequence>MRFLLRFSLLPLFLALLAPASHAQVDQFGRGVPNNLFGDYRPAHQRANPGAEWERTKAREQRQIDREFEQNRNRNSRSYGGRIDNRDYSRGSRRNDERMRYHSADPNRHRHSGRIDSNTYGATTAPAPSARSTHQWVGPDYSTRQKNAWHTPAQGTPPARQAKSLYTPDRQDKKPEKYYGTRSGESLYPYTTRPVKGSLADNTANNKTSETSRKAARALYEAASPHDPSYGSNKAWGTSRETRVDTRRFYQDEISKYRREHKPPAYCKDGNVSGKGTGACSGHGGLLKPS</sequence>
<dbReference type="EMBL" id="CP098242">
    <property type="protein sequence ID" value="WAW09845.1"/>
    <property type="molecule type" value="Genomic_DNA"/>
</dbReference>
<protein>
    <submittedName>
        <fullName evidence="3">Uncharacterized protein</fullName>
    </submittedName>
</protein>
<feature type="region of interest" description="Disordered" evidence="1">
    <location>
        <begin position="261"/>
        <end position="290"/>
    </location>
</feature>
<organism evidence="3 4">
    <name type="scientific">Oxalobacter vibrioformis</name>
    <dbReference type="NCBI Taxonomy" id="933080"/>
    <lineage>
        <taxon>Bacteria</taxon>
        <taxon>Pseudomonadati</taxon>
        <taxon>Pseudomonadota</taxon>
        <taxon>Betaproteobacteria</taxon>
        <taxon>Burkholderiales</taxon>
        <taxon>Oxalobacteraceae</taxon>
        <taxon>Oxalobacter</taxon>
    </lineage>
</organism>
<keyword evidence="4" id="KW-1185">Reference proteome</keyword>
<evidence type="ECO:0000256" key="1">
    <source>
        <dbReference type="SAM" id="MobiDB-lite"/>
    </source>
</evidence>
<evidence type="ECO:0000313" key="4">
    <source>
        <dbReference type="Proteomes" id="UP001156215"/>
    </source>
</evidence>
<keyword evidence="2" id="KW-0732">Signal</keyword>
<dbReference type="AlphaFoldDB" id="A0A9E9LUG6"/>
<feature type="compositionally biased region" description="Basic and acidic residues" evidence="1">
    <location>
        <begin position="169"/>
        <end position="179"/>
    </location>
</feature>
<feature type="compositionally biased region" description="Basic and acidic residues" evidence="1">
    <location>
        <begin position="52"/>
        <end position="72"/>
    </location>
</feature>
<feature type="chain" id="PRO_5039075092" evidence="2">
    <location>
        <begin position="24"/>
        <end position="290"/>
    </location>
</feature>
<feature type="compositionally biased region" description="Gly residues" evidence="1">
    <location>
        <begin position="273"/>
        <end position="290"/>
    </location>
</feature>
<feature type="compositionally biased region" description="Polar residues" evidence="1">
    <location>
        <begin position="200"/>
        <end position="209"/>
    </location>
</feature>
<feature type="region of interest" description="Disordered" evidence="1">
    <location>
        <begin position="39"/>
        <end position="242"/>
    </location>
</feature>
<dbReference type="KEGG" id="ovb:NB640_11585"/>
<proteinExistence type="predicted"/>